<evidence type="ECO:0000256" key="2">
    <source>
        <dbReference type="ARBA" id="ARBA00022801"/>
    </source>
</evidence>
<feature type="compositionally biased region" description="Low complexity" evidence="7">
    <location>
        <begin position="559"/>
        <end position="577"/>
    </location>
</feature>
<dbReference type="InterPro" id="IPR023214">
    <property type="entry name" value="HAD_sf"/>
</dbReference>
<dbReference type="Pfam" id="PF03031">
    <property type="entry name" value="NIF"/>
    <property type="match status" value="1"/>
</dbReference>
<evidence type="ECO:0000313" key="10">
    <source>
        <dbReference type="Proteomes" id="UP001195914"/>
    </source>
</evidence>
<dbReference type="PANTHER" id="PTHR23081:SF36">
    <property type="entry name" value="RNA POLYMERASE II SUBUNIT A C-TERMINAL DOMAIN PHOSPHATASE"/>
    <property type="match status" value="1"/>
</dbReference>
<dbReference type="InterPro" id="IPR039189">
    <property type="entry name" value="Fcp1"/>
</dbReference>
<dbReference type="AlphaFoldDB" id="A0AAD9GEK2"/>
<accession>A0AAD9GEK2</accession>
<dbReference type="SMART" id="SM00577">
    <property type="entry name" value="CPDc"/>
    <property type="match status" value="1"/>
</dbReference>
<feature type="region of interest" description="Disordered" evidence="7">
    <location>
        <begin position="541"/>
        <end position="587"/>
    </location>
</feature>
<dbReference type="CDD" id="cd07521">
    <property type="entry name" value="HAD_FCP1-like"/>
    <property type="match status" value="1"/>
</dbReference>
<organism evidence="9 10">
    <name type="scientific">Babesia divergens</name>
    <dbReference type="NCBI Taxonomy" id="32595"/>
    <lineage>
        <taxon>Eukaryota</taxon>
        <taxon>Sar</taxon>
        <taxon>Alveolata</taxon>
        <taxon>Apicomplexa</taxon>
        <taxon>Aconoidasida</taxon>
        <taxon>Piroplasmida</taxon>
        <taxon>Babesiidae</taxon>
        <taxon>Babesia</taxon>
    </lineage>
</organism>
<comment type="function">
    <text evidence="6">This promotes the activity of RNA polymerase II.</text>
</comment>
<reference evidence="9" key="1">
    <citation type="journal article" date="2014" name="Nucleic Acids Res.">
        <title>The evolutionary dynamics of variant antigen genes in Babesia reveal a history of genomic innovation underlying host-parasite interaction.</title>
        <authorList>
            <person name="Jackson A.P."/>
            <person name="Otto T.D."/>
            <person name="Darby A."/>
            <person name="Ramaprasad A."/>
            <person name="Xia D."/>
            <person name="Echaide I.E."/>
            <person name="Farber M."/>
            <person name="Gahlot S."/>
            <person name="Gamble J."/>
            <person name="Gupta D."/>
            <person name="Gupta Y."/>
            <person name="Jackson L."/>
            <person name="Malandrin L."/>
            <person name="Malas T.B."/>
            <person name="Moussa E."/>
            <person name="Nair M."/>
            <person name="Reid A.J."/>
            <person name="Sanders M."/>
            <person name="Sharma J."/>
            <person name="Tracey A."/>
            <person name="Quail M.A."/>
            <person name="Weir W."/>
            <person name="Wastling J.M."/>
            <person name="Hall N."/>
            <person name="Willadsen P."/>
            <person name="Lingelbach K."/>
            <person name="Shiels B."/>
            <person name="Tait A."/>
            <person name="Berriman M."/>
            <person name="Allred D.R."/>
            <person name="Pain A."/>
        </authorList>
    </citation>
    <scope>NUCLEOTIDE SEQUENCE</scope>
    <source>
        <strain evidence="9">1802A</strain>
    </source>
</reference>
<dbReference type="InterPro" id="IPR036420">
    <property type="entry name" value="BRCT_dom_sf"/>
</dbReference>
<proteinExistence type="predicted"/>
<feature type="region of interest" description="Disordered" evidence="7">
    <location>
        <begin position="65"/>
        <end position="153"/>
    </location>
</feature>
<dbReference type="Proteomes" id="UP001195914">
    <property type="component" value="Unassembled WGS sequence"/>
</dbReference>
<dbReference type="Gene3D" id="3.40.50.1000">
    <property type="entry name" value="HAD superfamily/HAD-like"/>
    <property type="match status" value="1"/>
</dbReference>
<evidence type="ECO:0000256" key="6">
    <source>
        <dbReference type="RuleBase" id="RU366066"/>
    </source>
</evidence>
<dbReference type="NCBIfam" id="TIGR02250">
    <property type="entry name" value="FCP1_euk"/>
    <property type="match status" value="1"/>
</dbReference>
<dbReference type="InterPro" id="IPR036412">
    <property type="entry name" value="HAD-like_sf"/>
</dbReference>
<dbReference type="EMBL" id="JAHBMH010000034">
    <property type="protein sequence ID" value="KAK1936870.1"/>
    <property type="molecule type" value="Genomic_DNA"/>
</dbReference>
<dbReference type="InterPro" id="IPR004274">
    <property type="entry name" value="FCP1_dom"/>
</dbReference>
<dbReference type="SUPFAM" id="SSF56784">
    <property type="entry name" value="HAD-like"/>
    <property type="match status" value="1"/>
</dbReference>
<dbReference type="GO" id="GO:0008420">
    <property type="term" value="F:RNA polymerase II CTD heptapeptide repeat phosphatase activity"/>
    <property type="evidence" value="ECO:0007669"/>
    <property type="project" value="UniProtKB-UniRule"/>
</dbReference>
<dbReference type="InterPro" id="IPR011947">
    <property type="entry name" value="FCP1_euk"/>
</dbReference>
<comment type="caution">
    <text evidence="9">The sequence shown here is derived from an EMBL/GenBank/DDBJ whole genome shotgun (WGS) entry which is preliminary data.</text>
</comment>
<feature type="compositionally biased region" description="Polar residues" evidence="7">
    <location>
        <begin position="124"/>
        <end position="144"/>
    </location>
</feature>
<protein>
    <recommendedName>
        <fullName evidence="6">RNA polymerase II subunit A C-terminal domain phosphatase</fullName>
        <ecNumber evidence="6">3.1.3.16</ecNumber>
    </recommendedName>
</protein>
<sequence>MDSHETDLSNEENDIEQWLESELDVDEGELRPPPQAPLPSKIRWIVSDGATVVVNQALATFSPIIPSSKREETQQPGGLPGQNDSIRRDAQGETPKISSLSLESPDDNSTEEPRGTLEQKTEEVSCNTFSQDAQPYGDNTNAITPGTHEGSETHRQPIDGACILRSPCHGTLSHYIHTDTVITDPTIVLCRIESAACNHSIVIHGLCINCCQAVEDHSQKRPRNSSPAALELHAPEYEAGGSPGMVVPGFITSDNAVRVHASVSNEMELLEILNLLRKRKLCLVLDLDNTLIHSSCNKAPDDIDMPVIDMYSSSNGYKQEYDEEIENLRYENDLENSILITKTLNEVDCRYFINYYKLRPGVYDFLRQASQMYELYLFTMGTRAHAHAALKILDPKGVYFGNRIFSRSEARNSVKSLSRIFPNYRNLLLILDDSEHIWENSPGIIKVHPYYYFPAMNLVRTRDYIHIGRVSAALQAACNYSNYIWPSTIMDLWREHELMEGIARDDDGFTIPMSMVGPRQRRGKFRYNSLLIANQRPSSIFRDTDDCTPSSNSRELHTSVSSGRSSCASRSRSSTSRVEPPTTEDALDELSISPCEEANADGGVGLSEPTSVTPRERHVTFSLSSTTSTTLRKIRKVYVKDSDRQLAYMVTLLTEMHKQFYNGFDTTDLSLPKLKTLIEEKRLPDVGPLLKEHRRNLLKGVVLYVKRSDFRGPHTDENFDFLSHSDLGITARQFGAIPHSATNPATHYINNNTSTVAPRADVKKVHSQWLEACIYTWTHANEARFDSDKWSEPFRTFWDVLDS</sequence>
<dbReference type="PANTHER" id="PTHR23081">
    <property type="entry name" value="RNA POLYMERASE II CTD PHOSPHATASE"/>
    <property type="match status" value="1"/>
</dbReference>
<gene>
    <name evidence="9" type="ORF">X943_002305</name>
</gene>
<evidence type="ECO:0000256" key="1">
    <source>
        <dbReference type="ARBA" id="ARBA00004123"/>
    </source>
</evidence>
<evidence type="ECO:0000259" key="8">
    <source>
        <dbReference type="PROSITE" id="PS50969"/>
    </source>
</evidence>
<evidence type="ECO:0000256" key="3">
    <source>
        <dbReference type="ARBA" id="ARBA00023242"/>
    </source>
</evidence>
<evidence type="ECO:0000313" key="9">
    <source>
        <dbReference type="EMBL" id="KAK1936870.1"/>
    </source>
</evidence>
<keyword evidence="10" id="KW-1185">Reference proteome</keyword>
<evidence type="ECO:0000256" key="7">
    <source>
        <dbReference type="SAM" id="MobiDB-lite"/>
    </source>
</evidence>
<comment type="subcellular location">
    <subcellularLocation>
        <location evidence="1 6">Nucleus</location>
    </subcellularLocation>
</comment>
<reference evidence="9" key="2">
    <citation type="submission" date="2021-05" db="EMBL/GenBank/DDBJ databases">
        <authorList>
            <person name="Pain A."/>
        </authorList>
    </citation>
    <scope>NUCLEOTIDE SEQUENCE</scope>
    <source>
        <strain evidence="9">1802A</strain>
    </source>
</reference>
<evidence type="ECO:0000256" key="4">
    <source>
        <dbReference type="ARBA" id="ARBA00047761"/>
    </source>
</evidence>
<name>A0AAD9GEK2_BABDI</name>
<feature type="domain" description="FCP1 homology" evidence="8">
    <location>
        <begin position="276"/>
        <end position="470"/>
    </location>
</feature>
<evidence type="ECO:0000256" key="5">
    <source>
        <dbReference type="ARBA" id="ARBA00048336"/>
    </source>
</evidence>
<dbReference type="EC" id="3.1.3.16" evidence="6"/>
<comment type="catalytic activity">
    <reaction evidence="5 6">
        <text>O-phospho-L-threonyl-[protein] + H2O = L-threonyl-[protein] + phosphate</text>
        <dbReference type="Rhea" id="RHEA:47004"/>
        <dbReference type="Rhea" id="RHEA-COMP:11060"/>
        <dbReference type="Rhea" id="RHEA-COMP:11605"/>
        <dbReference type="ChEBI" id="CHEBI:15377"/>
        <dbReference type="ChEBI" id="CHEBI:30013"/>
        <dbReference type="ChEBI" id="CHEBI:43474"/>
        <dbReference type="ChEBI" id="CHEBI:61977"/>
        <dbReference type="EC" id="3.1.3.16"/>
    </reaction>
</comment>
<dbReference type="GO" id="GO:0005634">
    <property type="term" value="C:nucleus"/>
    <property type="evidence" value="ECO:0007669"/>
    <property type="project" value="UniProtKB-SubCell"/>
</dbReference>
<comment type="catalytic activity">
    <reaction evidence="4 6">
        <text>O-phospho-L-seryl-[protein] + H2O = L-seryl-[protein] + phosphate</text>
        <dbReference type="Rhea" id="RHEA:20629"/>
        <dbReference type="Rhea" id="RHEA-COMP:9863"/>
        <dbReference type="Rhea" id="RHEA-COMP:11604"/>
        <dbReference type="ChEBI" id="CHEBI:15377"/>
        <dbReference type="ChEBI" id="CHEBI:29999"/>
        <dbReference type="ChEBI" id="CHEBI:43474"/>
        <dbReference type="ChEBI" id="CHEBI:83421"/>
        <dbReference type="EC" id="3.1.3.16"/>
    </reaction>
</comment>
<feature type="compositionally biased region" description="Acidic residues" evidence="7">
    <location>
        <begin position="8"/>
        <end position="27"/>
    </location>
</feature>
<keyword evidence="2 6" id="KW-0378">Hydrolase</keyword>
<dbReference type="PROSITE" id="PS50969">
    <property type="entry name" value="FCP1"/>
    <property type="match status" value="1"/>
</dbReference>
<dbReference type="SUPFAM" id="SSF52113">
    <property type="entry name" value="BRCT domain"/>
    <property type="match status" value="1"/>
</dbReference>
<dbReference type="Gene3D" id="3.40.50.10190">
    <property type="entry name" value="BRCT domain"/>
    <property type="match status" value="1"/>
</dbReference>
<feature type="region of interest" description="Disordered" evidence="7">
    <location>
        <begin position="1"/>
        <end position="40"/>
    </location>
</feature>
<feature type="compositionally biased region" description="Basic and acidic residues" evidence="7">
    <location>
        <begin position="111"/>
        <end position="123"/>
    </location>
</feature>
<keyword evidence="3 6" id="KW-0539">Nucleus</keyword>